<keyword evidence="14" id="KW-1185">Reference proteome</keyword>
<keyword evidence="10" id="KW-0472">Membrane</keyword>
<comment type="caution">
    <text evidence="13">The sequence shown here is derived from an EMBL/GenBank/DDBJ whole genome shotgun (WGS) entry which is preliminary data.</text>
</comment>
<dbReference type="PANTHER" id="PTHR21268">
    <property type="entry name" value="NADH DEHYDROGENASE [UBIQUINONE] IRON-SULFUR PROTEIN 5"/>
    <property type="match status" value="1"/>
</dbReference>
<dbReference type="InParanoid" id="A0A6L2Q2P8"/>
<evidence type="ECO:0000256" key="7">
    <source>
        <dbReference type="ARBA" id="ARBA00022792"/>
    </source>
</evidence>
<comment type="subcellular location">
    <subcellularLocation>
        <location evidence="3">Mitochondrion inner membrane</location>
        <topology evidence="3">Peripheral membrane protein</topology>
    </subcellularLocation>
    <subcellularLocation>
        <location evidence="2">Mitochondrion intermembrane space</location>
    </subcellularLocation>
</comment>
<keyword evidence="11 12" id="KW-1015">Disulfide bond</keyword>
<evidence type="ECO:0000256" key="6">
    <source>
        <dbReference type="ARBA" id="ARBA00022660"/>
    </source>
</evidence>
<accession>A0A6L2Q2P8</accession>
<evidence type="ECO:0000313" key="14">
    <source>
        <dbReference type="Proteomes" id="UP000502823"/>
    </source>
</evidence>
<keyword evidence="8" id="KW-0249">Electron transport</keyword>
<dbReference type="AlphaFoldDB" id="A0A6L2Q2P8"/>
<dbReference type="OrthoDB" id="9992197at2759"/>
<evidence type="ECO:0000256" key="5">
    <source>
        <dbReference type="ARBA" id="ARBA00022448"/>
    </source>
</evidence>
<evidence type="ECO:0000313" key="13">
    <source>
        <dbReference type="EMBL" id="GFG37852.1"/>
    </source>
</evidence>
<evidence type="ECO:0000256" key="10">
    <source>
        <dbReference type="ARBA" id="ARBA00023136"/>
    </source>
</evidence>
<feature type="disulfide bond" evidence="12">
    <location>
        <begin position="38"/>
        <end position="51"/>
    </location>
</feature>
<keyword evidence="7" id="KW-0999">Mitochondrion inner membrane</keyword>
<organism evidence="13 14">
    <name type="scientific">Coptotermes formosanus</name>
    <name type="common">Formosan subterranean termite</name>
    <dbReference type="NCBI Taxonomy" id="36987"/>
    <lineage>
        <taxon>Eukaryota</taxon>
        <taxon>Metazoa</taxon>
        <taxon>Ecdysozoa</taxon>
        <taxon>Arthropoda</taxon>
        <taxon>Hexapoda</taxon>
        <taxon>Insecta</taxon>
        <taxon>Pterygota</taxon>
        <taxon>Neoptera</taxon>
        <taxon>Polyneoptera</taxon>
        <taxon>Dictyoptera</taxon>
        <taxon>Blattodea</taxon>
        <taxon>Blattoidea</taxon>
        <taxon>Termitoidae</taxon>
        <taxon>Rhinotermitidae</taxon>
        <taxon>Coptotermes</taxon>
    </lineage>
</organism>
<keyword evidence="6" id="KW-0679">Respiratory chain</keyword>
<feature type="disulfide bond" evidence="12">
    <location>
        <begin position="28"/>
        <end position="61"/>
    </location>
</feature>
<reference evidence="14" key="1">
    <citation type="submission" date="2020-01" db="EMBL/GenBank/DDBJ databases">
        <title>Draft genome sequence of the Termite Coptotermes fromosanus.</title>
        <authorList>
            <person name="Itakura S."/>
            <person name="Yosikawa Y."/>
            <person name="Umezawa K."/>
        </authorList>
    </citation>
    <scope>NUCLEOTIDE SEQUENCE [LARGE SCALE GENOMIC DNA]</scope>
</reference>
<evidence type="ECO:0000256" key="2">
    <source>
        <dbReference type="ARBA" id="ARBA00004569"/>
    </source>
</evidence>
<dbReference type="GO" id="GO:0005758">
    <property type="term" value="C:mitochondrial intermembrane space"/>
    <property type="evidence" value="ECO:0007669"/>
    <property type="project" value="UniProtKB-SubCell"/>
</dbReference>
<evidence type="ECO:0000256" key="4">
    <source>
        <dbReference type="ARBA" id="ARBA00007372"/>
    </source>
</evidence>
<protein>
    <submittedName>
        <fullName evidence="13">Uncharacterized protein</fullName>
    </submittedName>
</protein>
<evidence type="ECO:0000256" key="9">
    <source>
        <dbReference type="ARBA" id="ARBA00023128"/>
    </source>
</evidence>
<keyword evidence="9" id="KW-0496">Mitochondrion</keyword>
<evidence type="ECO:0000256" key="12">
    <source>
        <dbReference type="PIRSR" id="PIRSR619342-50"/>
    </source>
</evidence>
<keyword evidence="5" id="KW-0813">Transport</keyword>
<comment type="similarity">
    <text evidence="4">Belongs to the complex I NDUFS5 subunit family.</text>
</comment>
<evidence type="ECO:0000256" key="3">
    <source>
        <dbReference type="ARBA" id="ARBA00004637"/>
    </source>
</evidence>
<dbReference type="Proteomes" id="UP000502823">
    <property type="component" value="Unassembled WGS sequence"/>
</dbReference>
<dbReference type="EMBL" id="BLKM01012921">
    <property type="protein sequence ID" value="GFG37852.1"/>
    <property type="molecule type" value="Genomic_DNA"/>
</dbReference>
<dbReference type="FunCoup" id="A0A6L2Q2P8">
    <property type="interactions" value="248"/>
</dbReference>
<comment type="function">
    <text evidence="1">Accessory subunit of the mitochondrial membrane respiratory chain NADH dehydrogenase (Complex I), that is believed not to be involved in catalysis. Complex I functions in the transfer of electrons from NADH to the respiratory chain. The immediate electron acceptor for the enzyme is believed to be ubiquinone.</text>
</comment>
<gene>
    <name evidence="13" type="ORF">Cfor_10530</name>
</gene>
<evidence type="ECO:0000256" key="11">
    <source>
        <dbReference type="ARBA" id="ARBA00023157"/>
    </source>
</evidence>
<dbReference type="InterPro" id="IPR019342">
    <property type="entry name" value="NADH_UbQ_OxRdtase_FeS-su5"/>
</dbReference>
<sequence length="94" mass="10874">MTDVVPFLRSPFTDLTSCLINHQNYGRCEELEMRVMNCLEAYGTYRGMKKCKDLVDDFRECSSRRKQVSCLYVDSVKSAGYTDYFSKVCSLQVV</sequence>
<dbReference type="PANTHER" id="PTHR21268:SF2">
    <property type="entry name" value="NADH DEHYDROGENASE [UBIQUINONE] IRON-SULFUR PROTEIN 5"/>
    <property type="match status" value="1"/>
</dbReference>
<proteinExistence type="inferred from homology"/>
<dbReference type="Pfam" id="PF10200">
    <property type="entry name" value="Ndufs5"/>
    <property type="match status" value="1"/>
</dbReference>
<evidence type="ECO:0000256" key="1">
    <source>
        <dbReference type="ARBA" id="ARBA00003195"/>
    </source>
</evidence>
<dbReference type="GO" id="GO:0005743">
    <property type="term" value="C:mitochondrial inner membrane"/>
    <property type="evidence" value="ECO:0007669"/>
    <property type="project" value="UniProtKB-SubCell"/>
</dbReference>
<name>A0A6L2Q2P8_COPFO</name>
<evidence type="ECO:0000256" key="8">
    <source>
        <dbReference type="ARBA" id="ARBA00022982"/>
    </source>
</evidence>